<dbReference type="GO" id="GO:1901135">
    <property type="term" value="P:carbohydrate derivative metabolic process"/>
    <property type="evidence" value="ECO:0007669"/>
    <property type="project" value="InterPro"/>
</dbReference>
<dbReference type="GO" id="GO:0097367">
    <property type="term" value="F:carbohydrate derivative binding"/>
    <property type="evidence" value="ECO:0007669"/>
    <property type="project" value="InterPro"/>
</dbReference>
<dbReference type="CDD" id="cd05006">
    <property type="entry name" value="SIS_GmhA"/>
    <property type="match status" value="1"/>
</dbReference>
<dbReference type="EMBL" id="BOON01000031">
    <property type="protein sequence ID" value="GII23788.1"/>
    <property type="molecule type" value="Genomic_DNA"/>
</dbReference>
<dbReference type="InterPro" id="IPR046348">
    <property type="entry name" value="SIS_dom_sf"/>
</dbReference>
<dbReference type="SUPFAM" id="SSF53697">
    <property type="entry name" value="SIS domain"/>
    <property type="match status" value="1"/>
</dbReference>
<dbReference type="Proteomes" id="UP000599074">
    <property type="component" value="Unassembled WGS sequence"/>
</dbReference>
<evidence type="ECO:0000259" key="1">
    <source>
        <dbReference type="PROSITE" id="PS51464"/>
    </source>
</evidence>
<keyword evidence="3" id="KW-1185">Reference proteome</keyword>
<dbReference type="PROSITE" id="PS51464">
    <property type="entry name" value="SIS"/>
    <property type="match status" value="1"/>
</dbReference>
<dbReference type="Pfam" id="PF13580">
    <property type="entry name" value="SIS_2"/>
    <property type="match status" value="1"/>
</dbReference>
<dbReference type="InterPro" id="IPR050099">
    <property type="entry name" value="SIS_GmhA/DiaA_subfam"/>
</dbReference>
<accession>A0A8J3TC75</accession>
<name>A0A8J3TC75_9ACTN</name>
<gene>
    <name evidence="2" type="primary">gmhA_2</name>
    <name evidence="2" type="ORF">Pme01_33850</name>
</gene>
<proteinExistence type="predicted"/>
<dbReference type="RefSeq" id="WP_168114203.1">
    <property type="nucleotide sequence ID" value="NZ_BOON01000031.1"/>
</dbReference>
<feature type="domain" description="SIS" evidence="1">
    <location>
        <begin position="39"/>
        <end position="199"/>
    </location>
</feature>
<dbReference type="Gene3D" id="3.40.50.10490">
    <property type="entry name" value="Glucose-6-phosphate isomerase like protein, domain 1"/>
    <property type="match status" value="1"/>
</dbReference>
<evidence type="ECO:0000313" key="3">
    <source>
        <dbReference type="Proteomes" id="UP000599074"/>
    </source>
</evidence>
<dbReference type="GO" id="GO:0016853">
    <property type="term" value="F:isomerase activity"/>
    <property type="evidence" value="ECO:0007669"/>
    <property type="project" value="UniProtKB-KW"/>
</dbReference>
<dbReference type="PANTHER" id="PTHR30390">
    <property type="entry name" value="SEDOHEPTULOSE 7-PHOSPHATE ISOMERASE / DNAA INITIATOR-ASSOCIATING FACTOR FOR REPLICATION INITIATION"/>
    <property type="match status" value="1"/>
</dbReference>
<organism evidence="2 3">
    <name type="scientific">Planosporangium mesophilum</name>
    <dbReference type="NCBI Taxonomy" id="689768"/>
    <lineage>
        <taxon>Bacteria</taxon>
        <taxon>Bacillati</taxon>
        <taxon>Actinomycetota</taxon>
        <taxon>Actinomycetes</taxon>
        <taxon>Micromonosporales</taxon>
        <taxon>Micromonosporaceae</taxon>
        <taxon>Planosporangium</taxon>
    </lineage>
</organism>
<keyword evidence="2" id="KW-0413">Isomerase</keyword>
<sequence length="206" mass="21279">MSLILSLEAATPVASARRESAGQALAGQAEAVARACYDMAVRFHQGGKLIVFGNGGAGTDANHVAVEFVHPVIVGKRALPAMALTNDPATVTGVANREGFAEVFAHQLRCFADPPDIALGISADGECVNVGRGLAVARELGLLTVALVGGDGGAVGRGGAVDHVLVAMSTDPAVVKEVHVTMYHVLWELVHVFFEQPGLLGPEVIR</sequence>
<reference evidence="2" key="1">
    <citation type="submission" date="2021-01" db="EMBL/GenBank/DDBJ databases">
        <title>Whole genome shotgun sequence of Planosporangium mesophilum NBRC 109066.</title>
        <authorList>
            <person name="Komaki H."/>
            <person name="Tamura T."/>
        </authorList>
    </citation>
    <scope>NUCLEOTIDE SEQUENCE</scope>
    <source>
        <strain evidence="2">NBRC 109066</strain>
    </source>
</reference>
<dbReference type="InterPro" id="IPR001347">
    <property type="entry name" value="SIS_dom"/>
</dbReference>
<comment type="caution">
    <text evidence="2">The sequence shown here is derived from an EMBL/GenBank/DDBJ whole genome shotgun (WGS) entry which is preliminary data.</text>
</comment>
<protein>
    <submittedName>
        <fullName evidence="2">Phosphoheptose isomerase</fullName>
    </submittedName>
</protein>
<evidence type="ECO:0000313" key="2">
    <source>
        <dbReference type="EMBL" id="GII23788.1"/>
    </source>
</evidence>
<dbReference type="AlphaFoldDB" id="A0A8J3TC75"/>
<dbReference type="InterPro" id="IPR035461">
    <property type="entry name" value="GmhA/DiaA"/>
</dbReference>